<organism evidence="1 2">
    <name type="scientific">Candidatus Kutchimonas denitrificans</name>
    <dbReference type="NCBI Taxonomy" id="3056748"/>
    <lineage>
        <taxon>Bacteria</taxon>
        <taxon>Pseudomonadati</taxon>
        <taxon>Gemmatimonadota</taxon>
        <taxon>Gemmatimonadia</taxon>
        <taxon>Candidatus Palauibacterales</taxon>
        <taxon>Candidatus Palauibacteraceae</taxon>
        <taxon>Candidatus Kutchimonas</taxon>
    </lineage>
</organism>
<sequence>MRMIQIETRGKVTVLRLSHGKVNAFDSELLGHLLERLDELERSAVRSLVITGNGSVFSAGVDLWRVLDGGADYLTQFVPLLARALERLFVFPRPVVAALNGHAIAGGCVLACACDYRIMAAGAGRIGVPELRVGVPFPAVALEILRSIAPSSLLRRLVFLGAMYEAGEAAERGLVDEAAPPESLLDRACEAAEGLAVIPADTFRVTKEQLRRPVLQRVAETAAAVDAEVTRIWASDEVMAAIRSHMERTVRGRARPSGPADER</sequence>
<dbReference type="Pfam" id="PF00378">
    <property type="entry name" value="ECH_1"/>
    <property type="match status" value="1"/>
</dbReference>
<dbReference type="GO" id="GO:0006635">
    <property type="term" value="P:fatty acid beta-oxidation"/>
    <property type="evidence" value="ECO:0007669"/>
    <property type="project" value="TreeGrafter"/>
</dbReference>
<dbReference type="SUPFAM" id="SSF52096">
    <property type="entry name" value="ClpP/crotonase"/>
    <property type="match status" value="1"/>
</dbReference>
<evidence type="ECO:0000313" key="1">
    <source>
        <dbReference type="EMBL" id="NIR75667.1"/>
    </source>
</evidence>
<dbReference type="InterPro" id="IPR001753">
    <property type="entry name" value="Enoyl-CoA_hydra/iso"/>
</dbReference>
<dbReference type="Proteomes" id="UP000702544">
    <property type="component" value="Unassembled WGS sequence"/>
</dbReference>
<reference evidence="1 2" key="1">
    <citation type="submission" date="2020-01" db="EMBL/GenBank/DDBJ databases">
        <title>Genomes assembled from Gulf of Kutch pelagic sediment metagenomes.</title>
        <authorList>
            <person name="Chandrashekar M."/>
            <person name="Mahajan M.S."/>
            <person name="Dave K.J."/>
            <person name="Vatsa P."/>
            <person name="Nathani N.M."/>
        </authorList>
    </citation>
    <scope>NUCLEOTIDE SEQUENCE [LARGE SCALE GENOMIC DNA]</scope>
    <source>
        <strain evidence="1">KS3-K002</strain>
    </source>
</reference>
<dbReference type="CDD" id="cd06558">
    <property type="entry name" value="crotonase-like"/>
    <property type="match status" value="1"/>
</dbReference>
<dbReference type="EMBL" id="JAACAK010000088">
    <property type="protein sequence ID" value="NIR75667.1"/>
    <property type="molecule type" value="Genomic_DNA"/>
</dbReference>
<evidence type="ECO:0000313" key="2">
    <source>
        <dbReference type="Proteomes" id="UP000702544"/>
    </source>
</evidence>
<dbReference type="GO" id="GO:0003824">
    <property type="term" value="F:catalytic activity"/>
    <property type="evidence" value="ECO:0007669"/>
    <property type="project" value="UniProtKB-ARBA"/>
</dbReference>
<dbReference type="PANTHER" id="PTHR11941">
    <property type="entry name" value="ENOYL-COA HYDRATASE-RELATED"/>
    <property type="match status" value="1"/>
</dbReference>
<gene>
    <name evidence="1" type="ORF">GWO12_11245</name>
</gene>
<accession>A0AAE4ZAP8</accession>
<dbReference type="Gene3D" id="3.90.226.10">
    <property type="entry name" value="2-enoyl-CoA Hydratase, Chain A, domain 1"/>
    <property type="match status" value="1"/>
</dbReference>
<comment type="caution">
    <text evidence="1">The sequence shown here is derived from an EMBL/GenBank/DDBJ whole genome shotgun (WGS) entry which is preliminary data.</text>
</comment>
<name>A0AAE4ZAP8_9BACT</name>
<dbReference type="AlphaFoldDB" id="A0AAE4ZAP8"/>
<protein>
    <submittedName>
        <fullName evidence="1">Enoyl-CoA hydratase/isomerase family protein</fullName>
    </submittedName>
</protein>
<proteinExistence type="predicted"/>
<dbReference type="PANTHER" id="PTHR11941:SF54">
    <property type="entry name" value="ENOYL-COA HYDRATASE, MITOCHONDRIAL"/>
    <property type="match status" value="1"/>
</dbReference>
<dbReference type="InterPro" id="IPR029045">
    <property type="entry name" value="ClpP/crotonase-like_dom_sf"/>
</dbReference>